<protein>
    <submittedName>
        <fullName evidence="2">(northern house mosquito) hypothetical protein</fullName>
    </submittedName>
</protein>
<evidence type="ECO:0000313" key="2">
    <source>
        <dbReference type="EMBL" id="CAG6494465.1"/>
    </source>
</evidence>
<feature type="region of interest" description="Disordered" evidence="1">
    <location>
        <begin position="1"/>
        <end position="40"/>
    </location>
</feature>
<dbReference type="AlphaFoldDB" id="A0A8D8CI34"/>
<dbReference type="EMBL" id="HBUE01125276">
    <property type="protein sequence ID" value="CAG6494465.1"/>
    <property type="molecule type" value="Transcribed_RNA"/>
</dbReference>
<organism evidence="2">
    <name type="scientific">Culex pipiens</name>
    <name type="common">House mosquito</name>
    <dbReference type="NCBI Taxonomy" id="7175"/>
    <lineage>
        <taxon>Eukaryota</taxon>
        <taxon>Metazoa</taxon>
        <taxon>Ecdysozoa</taxon>
        <taxon>Arthropoda</taxon>
        <taxon>Hexapoda</taxon>
        <taxon>Insecta</taxon>
        <taxon>Pterygota</taxon>
        <taxon>Neoptera</taxon>
        <taxon>Endopterygota</taxon>
        <taxon>Diptera</taxon>
        <taxon>Nematocera</taxon>
        <taxon>Culicoidea</taxon>
        <taxon>Culicidae</taxon>
        <taxon>Culicinae</taxon>
        <taxon>Culicini</taxon>
        <taxon>Culex</taxon>
        <taxon>Culex</taxon>
    </lineage>
</organism>
<accession>A0A8D8CI34</accession>
<feature type="compositionally biased region" description="Polar residues" evidence="1">
    <location>
        <begin position="27"/>
        <end position="38"/>
    </location>
</feature>
<evidence type="ECO:0000256" key="1">
    <source>
        <dbReference type="SAM" id="MobiDB-lite"/>
    </source>
</evidence>
<dbReference type="EMBL" id="HBUE01125275">
    <property type="protein sequence ID" value="CAG6494464.1"/>
    <property type="molecule type" value="Transcribed_RNA"/>
</dbReference>
<proteinExistence type="predicted"/>
<sequence length="107" mass="11594">MRTCCPPATASRLRSSLRGPREAYSDFHSSSTATNQPGRSRLAPCSVVRFYAPKTVYKTPCGNRAQVSSSVFSLTQAQSYPVGFGGVLFSFRSSDVIRRASSTVYTA</sequence>
<name>A0A8D8CI34_CULPI</name>
<dbReference type="EMBL" id="HBUE01125277">
    <property type="protein sequence ID" value="CAG6494466.1"/>
    <property type="molecule type" value="Transcribed_RNA"/>
</dbReference>
<reference evidence="2" key="1">
    <citation type="submission" date="2021-05" db="EMBL/GenBank/DDBJ databases">
        <authorList>
            <person name="Alioto T."/>
            <person name="Alioto T."/>
            <person name="Gomez Garrido J."/>
        </authorList>
    </citation>
    <scope>NUCLEOTIDE SEQUENCE</scope>
</reference>